<evidence type="ECO:0000259" key="11">
    <source>
        <dbReference type="PROSITE" id="PS51188"/>
    </source>
</evidence>
<organism evidence="12 13">
    <name type="scientific">Parazoarcus communis</name>
    <dbReference type="NCBI Taxonomy" id="41977"/>
    <lineage>
        <taxon>Bacteria</taxon>
        <taxon>Pseudomonadati</taxon>
        <taxon>Pseudomonadota</taxon>
        <taxon>Betaproteobacteria</taxon>
        <taxon>Rhodocyclales</taxon>
        <taxon>Zoogloeaceae</taxon>
        <taxon>Parazoarcus</taxon>
    </lineage>
</organism>
<dbReference type="PROSITE" id="PS51188">
    <property type="entry name" value="ZF_CR"/>
    <property type="match status" value="1"/>
</dbReference>
<evidence type="ECO:0000256" key="4">
    <source>
        <dbReference type="ARBA" id="ARBA00022771"/>
    </source>
</evidence>
<dbReference type="AlphaFoldDB" id="A0A2U8H523"/>
<dbReference type="EMBL" id="CP022188">
    <property type="protein sequence ID" value="AWI80911.1"/>
    <property type="molecule type" value="Genomic_DNA"/>
</dbReference>
<dbReference type="OrthoDB" id="9779889at2"/>
<gene>
    <name evidence="12" type="ORF">CEW87_17000</name>
</gene>
<dbReference type="CDD" id="cd06257">
    <property type="entry name" value="DnaJ"/>
    <property type="match status" value="1"/>
</dbReference>
<dbReference type="Pfam" id="PF01556">
    <property type="entry name" value="DnaJ_C"/>
    <property type="match status" value="1"/>
</dbReference>
<dbReference type="Proteomes" id="UP000244902">
    <property type="component" value="Chromosome"/>
</dbReference>
<evidence type="ECO:0000256" key="5">
    <source>
        <dbReference type="ARBA" id="ARBA00022833"/>
    </source>
</evidence>
<keyword evidence="6" id="KW-0346">Stress response</keyword>
<evidence type="ECO:0000256" key="3">
    <source>
        <dbReference type="ARBA" id="ARBA00022737"/>
    </source>
</evidence>
<evidence type="ECO:0000256" key="2">
    <source>
        <dbReference type="ARBA" id="ARBA00022723"/>
    </source>
</evidence>
<dbReference type="SUPFAM" id="SSF49493">
    <property type="entry name" value="HSP40/DnaJ peptide-binding domain"/>
    <property type="match status" value="2"/>
</dbReference>
<dbReference type="CDD" id="cd10747">
    <property type="entry name" value="DnaJ_C"/>
    <property type="match status" value="1"/>
</dbReference>
<dbReference type="InterPro" id="IPR036869">
    <property type="entry name" value="J_dom_sf"/>
</dbReference>
<evidence type="ECO:0000313" key="13">
    <source>
        <dbReference type="Proteomes" id="UP000244902"/>
    </source>
</evidence>
<evidence type="ECO:0000256" key="9">
    <source>
        <dbReference type="SAM" id="MobiDB-lite"/>
    </source>
</evidence>
<dbReference type="PRINTS" id="PR00625">
    <property type="entry name" value="JDOMAIN"/>
</dbReference>
<dbReference type="Gene3D" id="1.10.287.110">
    <property type="entry name" value="DnaJ domain"/>
    <property type="match status" value="1"/>
</dbReference>
<proteinExistence type="predicted"/>
<dbReference type="Pfam" id="PF00226">
    <property type="entry name" value="DnaJ"/>
    <property type="match status" value="1"/>
</dbReference>
<dbReference type="InterPro" id="IPR001305">
    <property type="entry name" value="HSP_DnaJ_Cys-rich_dom"/>
</dbReference>
<keyword evidence="2 8" id="KW-0479">Metal-binding</keyword>
<dbReference type="RefSeq" id="WP_108974896.1">
    <property type="nucleotide sequence ID" value="NZ_CP022188.1"/>
</dbReference>
<keyword evidence="1" id="KW-0235">DNA replication</keyword>
<keyword evidence="5 8" id="KW-0862">Zinc</keyword>
<keyword evidence="7" id="KW-0143">Chaperone</keyword>
<dbReference type="SMART" id="SM00271">
    <property type="entry name" value="DnaJ"/>
    <property type="match status" value="1"/>
</dbReference>
<feature type="zinc finger region" description="CR-type" evidence="8">
    <location>
        <begin position="103"/>
        <end position="177"/>
    </location>
</feature>
<dbReference type="Gene3D" id="2.60.260.20">
    <property type="entry name" value="Urease metallochaperone UreE, N-terminal domain"/>
    <property type="match status" value="2"/>
</dbReference>
<evidence type="ECO:0000313" key="12">
    <source>
        <dbReference type="EMBL" id="AWI80911.1"/>
    </source>
</evidence>
<dbReference type="PANTHER" id="PTHR43096:SF52">
    <property type="entry name" value="DNAJ HOMOLOG 1, MITOCHONDRIAL-RELATED"/>
    <property type="match status" value="1"/>
</dbReference>
<feature type="domain" description="J" evidence="10">
    <location>
        <begin position="6"/>
        <end position="62"/>
    </location>
</feature>
<dbReference type="PROSITE" id="PS50076">
    <property type="entry name" value="DNAJ_2"/>
    <property type="match status" value="1"/>
</dbReference>
<name>A0A2U8H523_9RHOO</name>
<dbReference type="InterPro" id="IPR036410">
    <property type="entry name" value="HSP_DnaJ_Cys-rich_dom_sf"/>
</dbReference>
<evidence type="ECO:0000256" key="6">
    <source>
        <dbReference type="ARBA" id="ARBA00023016"/>
    </source>
</evidence>
<evidence type="ECO:0000256" key="7">
    <source>
        <dbReference type="ARBA" id="ARBA00023186"/>
    </source>
</evidence>
<evidence type="ECO:0000256" key="8">
    <source>
        <dbReference type="PROSITE-ProRule" id="PRU00546"/>
    </source>
</evidence>
<keyword evidence="4 8" id="KW-0863">Zinc-finger</keyword>
<dbReference type="GO" id="GO:0006260">
    <property type="term" value="P:DNA replication"/>
    <property type="evidence" value="ECO:0007669"/>
    <property type="project" value="UniProtKB-KW"/>
</dbReference>
<feature type="region of interest" description="Disordered" evidence="9">
    <location>
        <begin position="61"/>
        <end position="85"/>
    </location>
</feature>
<reference evidence="12 13" key="1">
    <citation type="submission" date="2017-06" db="EMBL/GenBank/DDBJ databases">
        <title>Azoarcus sp. TSNA42 complete genome sequence.</title>
        <authorList>
            <person name="Woo J.-H."/>
            <person name="Kim H.-S."/>
        </authorList>
    </citation>
    <scope>NUCLEOTIDE SEQUENCE [LARGE SCALE GENOMIC DNA]</scope>
    <source>
        <strain evidence="12 13">TSNA42</strain>
    </source>
</reference>
<protein>
    <submittedName>
        <fullName evidence="12">Molecular chaperone DnaJ</fullName>
    </submittedName>
</protein>
<dbReference type="GO" id="GO:0051082">
    <property type="term" value="F:unfolded protein binding"/>
    <property type="evidence" value="ECO:0007669"/>
    <property type="project" value="InterPro"/>
</dbReference>
<dbReference type="SUPFAM" id="SSF57938">
    <property type="entry name" value="DnaJ/Hsp40 cysteine-rich domain"/>
    <property type="match status" value="1"/>
</dbReference>
<dbReference type="SUPFAM" id="SSF46565">
    <property type="entry name" value="Chaperone J-domain"/>
    <property type="match status" value="1"/>
</dbReference>
<evidence type="ECO:0000259" key="10">
    <source>
        <dbReference type="PROSITE" id="PS50076"/>
    </source>
</evidence>
<dbReference type="Gene3D" id="2.10.230.10">
    <property type="entry name" value="Heat shock protein DnaJ, cysteine-rich domain"/>
    <property type="match status" value="1"/>
</dbReference>
<dbReference type="InterPro" id="IPR008971">
    <property type="entry name" value="HSP40/DnaJ_pept-bd"/>
</dbReference>
<feature type="domain" description="CR-type" evidence="11">
    <location>
        <begin position="103"/>
        <end position="177"/>
    </location>
</feature>
<dbReference type="InterPro" id="IPR002939">
    <property type="entry name" value="DnaJ_C"/>
</dbReference>
<keyword evidence="3" id="KW-0677">Repeat</keyword>
<dbReference type="GO" id="GO:0005737">
    <property type="term" value="C:cytoplasm"/>
    <property type="evidence" value="ECO:0007669"/>
    <property type="project" value="TreeGrafter"/>
</dbReference>
<dbReference type="GO" id="GO:0008270">
    <property type="term" value="F:zinc ion binding"/>
    <property type="evidence" value="ECO:0007669"/>
    <property type="project" value="UniProtKB-KW"/>
</dbReference>
<dbReference type="GO" id="GO:0042026">
    <property type="term" value="P:protein refolding"/>
    <property type="evidence" value="ECO:0007669"/>
    <property type="project" value="TreeGrafter"/>
</dbReference>
<dbReference type="CDD" id="cd10719">
    <property type="entry name" value="DnaJ_zf"/>
    <property type="match status" value="1"/>
</dbReference>
<evidence type="ECO:0000256" key="1">
    <source>
        <dbReference type="ARBA" id="ARBA00022705"/>
    </source>
</evidence>
<accession>A0A2U8H523</accession>
<sequence length="338" mass="35977">MLKDVAAHDVLGVAADADPASIKKAFRRLAMRWHPDRNSAPEALEAFKRLRAAYVQMMGLHEGDGEGDAPATDAETPPSSDSKARAADHFQDLELCIEEVFNGGEKSVWIESQASCEACDGSGVVELSHSRLCTGCHGSGRIRSGSGLVACADCDGRGYSKRATCTECDGSGRQGARRTLSVRIPRGMLQGEELRLEGKGEAPDDAGILPGDLRLRVRIEPHPLFVLEGRDVVLTRPVSAFRLLAGGTLAIPAPGGGKLQVELAPGTTEAREIRLEGSGVPGRGKRPAGALRVILVPHFPDDPSPELLALFGALAAKVEADLAHNVPSLNAWEHKWLR</sequence>
<dbReference type="PANTHER" id="PTHR43096">
    <property type="entry name" value="DNAJ HOMOLOG 1, MITOCHONDRIAL-RELATED"/>
    <property type="match status" value="1"/>
</dbReference>
<dbReference type="GO" id="GO:0031072">
    <property type="term" value="F:heat shock protein binding"/>
    <property type="evidence" value="ECO:0007669"/>
    <property type="project" value="InterPro"/>
</dbReference>
<dbReference type="InterPro" id="IPR001623">
    <property type="entry name" value="DnaJ_domain"/>
</dbReference>